<dbReference type="AlphaFoldDB" id="A0A9D1RF59"/>
<evidence type="ECO:0000256" key="1">
    <source>
        <dbReference type="SAM" id="Phobius"/>
    </source>
</evidence>
<dbReference type="Proteomes" id="UP000824205">
    <property type="component" value="Unassembled WGS sequence"/>
</dbReference>
<name>A0A9D1RF59_9FIRM</name>
<sequence>MASEQREKERLERKEKKNKKRRIIAWAVIGVIVAVLLVMRIAEIDFSSVGNTDSNTASGQSPGYPYSLSSGSDLYFGAVGSDIAVLEDTAYTVLNSSNGNVIFTADHGYSNPVIVTAGSYSLLYDQGGVSYRLDSDSKNIYQEKASQTVLCADVSDSGAVAIAQTGANSLSTVSVYGKSLNQKFSYDVNGYVTNVAVDSRGSRVAFAVVSSENARLKTVVYTMNVEDTEPRAQFEFIGSSVLTLRFSSTDLFVVGSDFVSVISSLKDINTVFEQGAVNTVSYSFSSNGSLVYAYTAYSGSADNIISVVKPSGRVAQVASVSSAVKDITGTSSRVSVLTADSVITYKISNSEVLCTYPVDDSYSSIVQVSSDVYARHQASVERLSDEQE</sequence>
<reference evidence="2" key="1">
    <citation type="journal article" date="2021" name="PeerJ">
        <title>Extensive microbial diversity within the chicken gut microbiome revealed by metagenomics and culture.</title>
        <authorList>
            <person name="Gilroy R."/>
            <person name="Ravi A."/>
            <person name="Getino M."/>
            <person name="Pursley I."/>
            <person name="Horton D.L."/>
            <person name="Alikhan N.F."/>
            <person name="Baker D."/>
            <person name="Gharbi K."/>
            <person name="Hall N."/>
            <person name="Watson M."/>
            <person name="Adriaenssens E.M."/>
            <person name="Foster-Nyarko E."/>
            <person name="Jarju S."/>
            <person name="Secka A."/>
            <person name="Antonio M."/>
            <person name="Oren A."/>
            <person name="Chaudhuri R.R."/>
            <person name="La Ragione R."/>
            <person name="Hildebrand F."/>
            <person name="Pallen M.J."/>
        </authorList>
    </citation>
    <scope>NUCLEOTIDE SEQUENCE</scope>
    <source>
        <strain evidence="2">421</strain>
    </source>
</reference>
<dbReference type="InterPro" id="IPR011044">
    <property type="entry name" value="Quino_amine_DH_bsu"/>
</dbReference>
<dbReference type="InterPro" id="IPR043765">
    <property type="entry name" value="DUF5711"/>
</dbReference>
<dbReference type="Pfam" id="PF18975">
    <property type="entry name" value="DUF5711"/>
    <property type="match status" value="1"/>
</dbReference>
<protein>
    <submittedName>
        <fullName evidence="2">Uncharacterized protein</fullName>
    </submittedName>
</protein>
<evidence type="ECO:0000313" key="2">
    <source>
        <dbReference type="EMBL" id="HIW86245.1"/>
    </source>
</evidence>
<feature type="transmembrane region" description="Helical" evidence="1">
    <location>
        <begin position="23"/>
        <end position="42"/>
    </location>
</feature>
<dbReference type="SUPFAM" id="SSF50969">
    <property type="entry name" value="YVTN repeat-like/Quinoprotein amine dehydrogenase"/>
    <property type="match status" value="1"/>
</dbReference>
<proteinExistence type="predicted"/>
<comment type="caution">
    <text evidence="2">The sequence shown here is derived from an EMBL/GenBank/DDBJ whole genome shotgun (WGS) entry which is preliminary data.</text>
</comment>
<evidence type="ECO:0000313" key="3">
    <source>
        <dbReference type="Proteomes" id="UP000824205"/>
    </source>
</evidence>
<keyword evidence="1" id="KW-0472">Membrane</keyword>
<gene>
    <name evidence="2" type="ORF">IAA48_07100</name>
</gene>
<reference evidence="2" key="2">
    <citation type="submission" date="2021-04" db="EMBL/GenBank/DDBJ databases">
        <authorList>
            <person name="Gilroy R."/>
        </authorList>
    </citation>
    <scope>NUCLEOTIDE SEQUENCE</scope>
    <source>
        <strain evidence="2">421</strain>
    </source>
</reference>
<dbReference type="EMBL" id="DXGE01000031">
    <property type="protein sequence ID" value="HIW86245.1"/>
    <property type="molecule type" value="Genomic_DNA"/>
</dbReference>
<keyword evidence="1" id="KW-0812">Transmembrane</keyword>
<organism evidence="2 3">
    <name type="scientific">Candidatus Eubacterium faecipullorum</name>
    <dbReference type="NCBI Taxonomy" id="2838571"/>
    <lineage>
        <taxon>Bacteria</taxon>
        <taxon>Bacillati</taxon>
        <taxon>Bacillota</taxon>
        <taxon>Clostridia</taxon>
        <taxon>Eubacteriales</taxon>
        <taxon>Eubacteriaceae</taxon>
        <taxon>Eubacterium</taxon>
    </lineage>
</organism>
<keyword evidence="1" id="KW-1133">Transmembrane helix</keyword>
<accession>A0A9D1RF59</accession>